<dbReference type="InterPro" id="IPR054089">
    <property type="entry name" value="Cep192-like_D3"/>
</dbReference>
<dbReference type="InterPro" id="IPR001680">
    <property type="entry name" value="WD40_rpt"/>
</dbReference>
<dbReference type="InterPro" id="IPR057665">
    <property type="entry name" value="CEP192_PLK4_bind"/>
</dbReference>
<dbReference type="PANTHER" id="PTHR16029:SF11">
    <property type="entry name" value="CENTROSOMAL PROTEIN OF 192 KDA"/>
    <property type="match status" value="1"/>
</dbReference>
<dbReference type="Pfam" id="PF22060">
    <property type="entry name" value="Cep192_D1"/>
    <property type="match status" value="1"/>
</dbReference>
<feature type="compositionally biased region" description="Polar residues" evidence="2">
    <location>
        <begin position="1394"/>
        <end position="1406"/>
    </location>
</feature>
<evidence type="ECO:0000313" key="12">
    <source>
        <dbReference type="Proteomes" id="UP000826234"/>
    </source>
</evidence>
<dbReference type="Gene3D" id="2.60.40.10">
    <property type="entry name" value="Immunoglobulins"/>
    <property type="match status" value="4"/>
</dbReference>
<evidence type="ECO:0000259" key="7">
    <source>
        <dbReference type="Pfam" id="PF22067"/>
    </source>
</evidence>
<gene>
    <name evidence="11" type="ORF">JD844_016465</name>
</gene>
<dbReference type="InterPro" id="IPR054092">
    <property type="entry name" value="Cep192-like_D6"/>
</dbReference>
<feature type="domain" description="Cep192-like" evidence="7">
    <location>
        <begin position="1682"/>
        <end position="1778"/>
    </location>
</feature>
<dbReference type="Pfam" id="PF25765">
    <property type="entry name" value="PLK4_bind_CEP192"/>
    <property type="match status" value="1"/>
</dbReference>
<dbReference type="Pfam" id="PF22065">
    <property type="entry name" value="Cep192_D7"/>
    <property type="match status" value="1"/>
</dbReference>
<feature type="domain" description="Cep192-like" evidence="6">
    <location>
        <begin position="2390"/>
        <end position="2486"/>
    </location>
</feature>
<evidence type="ECO:0000259" key="4">
    <source>
        <dbReference type="Pfam" id="PF22064"/>
    </source>
</evidence>
<feature type="compositionally biased region" description="Low complexity" evidence="2">
    <location>
        <begin position="1085"/>
        <end position="1101"/>
    </location>
</feature>
<feature type="region of interest" description="Disordered" evidence="2">
    <location>
        <begin position="1079"/>
        <end position="1102"/>
    </location>
</feature>
<evidence type="ECO:0000259" key="8">
    <source>
        <dbReference type="Pfam" id="PF22073"/>
    </source>
</evidence>
<dbReference type="Proteomes" id="UP000826234">
    <property type="component" value="Unassembled WGS sequence"/>
</dbReference>
<dbReference type="InterPro" id="IPR054090">
    <property type="entry name" value="Cep192_Spd-2-like_dom"/>
</dbReference>
<reference evidence="11 12" key="1">
    <citation type="journal article" date="2022" name="Gigascience">
        <title>A chromosome-level genome assembly and annotation of the desert horned lizard, Phrynosoma platyrhinos, provides insight into chromosomal rearrangements among reptiles.</title>
        <authorList>
            <person name="Koochekian N."/>
            <person name="Ascanio A."/>
            <person name="Farleigh K."/>
            <person name="Card D.C."/>
            <person name="Schield D.R."/>
            <person name="Castoe T.A."/>
            <person name="Jezkova T."/>
        </authorList>
    </citation>
    <scope>NUCLEOTIDE SEQUENCE [LARGE SCALE GENOMIC DNA]</scope>
    <source>
        <strain evidence="11">NK-2021</strain>
    </source>
</reference>
<dbReference type="InterPro" id="IPR054087">
    <property type="entry name" value="Cep192-like_D7"/>
</dbReference>
<dbReference type="InterPro" id="IPR036322">
    <property type="entry name" value="WD40_repeat_dom_sf"/>
</dbReference>
<dbReference type="EMBL" id="JAIPUX010005289">
    <property type="protein sequence ID" value="KAH0617835.1"/>
    <property type="molecule type" value="Genomic_DNA"/>
</dbReference>
<name>A0ABQ7SKG2_PHRPL</name>
<dbReference type="InterPro" id="IPR054088">
    <property type="entry name" value="Cep192-like_D8"/>
</dbReference>
<feature type="compositionally biased region" description="Polar residues" evidence="2">
    <location>
        <begin position="1217"/>
        <end position="1228"/>
    </location>
</feature>
<dbReference type="Pfam" id="PF22066">
    <property type="entry name" value="Cep192_D8"/>
    <property type="match status" value="1"/>
</dbReference>
<accession>A0ABQ7SKG2</accession>
<feature type="region of interest" description="Disordered" evidence="2">
    <location>
        <begin position="1394"/>
        <end position="1416"/>
    </location>
</feature>
<evidence type="ECO:0000259" key="5">
    <source>
        <dbReference type="Pfam" id="PF22065"/>
    </source>
</evidence>
<dbReference type="Pfam" id="PF00400">
    <property type="entry name" value="WD40"/>
    <property type="match status" value="3"/>
</dbReference>
<dbReference type="InterPro" id="IPR054085">
    <property type="entry name" value="Cep192-like_D1"/>
</dbReference>
<feature type="domain" description="Cep192/Spd-2-like" evidence="8">
    <location>
        <begin position="1796"/>
        <end position="1846"/>
    </location>
</feature>
<proteinExistence type="predicted"/>
<protein>
    <recommendedName>
        <fullName evidence="13">Centrosomal protein of 192 kDa</fullName>
    </recommendedName>
</protein>
<feature type="domain" description="Cep192-like" evidence="5">
    <location>
        <begin position="2230"/>
        <end position="2352"/>
    </location>
</feature>
<evidence type="ECO:0000256" key="1">
    <source>
        <dbReference type="PROSITE-ProRule" id="PRU00221"/>
    </source>
</evidence>
<feature type="domain" description="Cep192-like" evidence="4">
    <location>
        <begin position="1546"/>
        <end position="1661"/>
    </location>
</feature>
<dbReference type="Pfam" id="PF22074">
    <property type="entry name" value="Cep192_D5"/>
    <property type="match status" value="1"/>
</dbReference>
<dbReference type="SUPFAM" id="SSF50978">
    <property type="entry name" value="WD40 repeat-like"/>
    <property type="match status" value="1"/>
</dbReference>
<feature type="region of interest" description="Disordered" evidence="2">
    <location>
        <begin position="1217"/>
        <end position="1244"/>
    </location>
</feature>
<evidence type="ECO:0000313" key="11">
    <source>
        <dbReference type="EMBL" id="KAH0617835.1"/>
    </source>
</evidence>
<feature type="region of interest" description="Disordered" evidence="2">
    <location>
        <begin position="2193"/>
        <end position="2213"/>
    </location>
</feature>
<evidence type="ECO:0000256" key="2">
    <source>
        <dbReference type="SAM" id="MobiDB-lite"/>
    </source>
</evidence>
<dbReference type="InterPro" id="IPR015943">
    <property type="entry name" value="WD40/YVTN_repeat-like_dom_sf"/>
</dbReference>
<dbReference type="SMART" id="SM00320">
    <property type="entry name" value="WD40"/>
    <property type="match status" value="3"/>
</dbReference>
<dbReference type="InterPro" id="IPR013783">
    <property type="entry name" value="Ig-like_fold"/>
</dbReference>
<dbReference type="Pfam" id="PF25763">
    <property type="entry name" value="Aurora-A_bind_CEP192"/>
    <property type="match status" value="1"/>
</dbReference>
<feature type="domain" description="Cep192-like" evidence="3">
    <location>
        <begin position="1424"/>
        <end position="1544"/>
    </location>
</feature>
<dbReference type="PROSITE" id="PS50294">
    <property type="entry name" value="WD_REPEATS_REGION"/>
    <property type="match status" value="1"/>
</dbReference>
<dbReference type="Pfam" id="PF22073">
    <property type="entry name" value="Cep192_D4"/>
    <property type="match status" value="1"/>
</dbReference>
<dbReference type="PROSITE" id="PS50082">
    <property type="entry name" value="WD_REPEATS_2"/>
    <property type="match status" value="1"/>
</dbReference>
<dbReference type="Gene3D" id="2.130.10.10">
    <property type="entry name" value="YVTN repeat-like/Quinoprotein amine dehydrogenase"/>
    <property type="match status" value="1"/>
</dbReference>
<feature type="domain" description="Cep192-like" evidence="10">
    <location>
        <begin position="2091"/>
        <end position="2192"/>
    </location>
</feature>
<dbReference type="InterPro" id="IPR057662">
    <property type="entry name" value="CEP192_Aurora-A_bind"/>
</dbReference>
<evidence type="ECO:0000259" key="10">
    <source>
        <dbReference type="Pfam" id="PF22076"/>
    </source>
</evidence>
<dbReference type="Pfam" id="PF22076">
    <property type="entry name" value="Cep192_D6"/>
    <property type="match status" value="1"/>
</dbReference>
<comment type="caution">
    <text evidence="11">The sequence shown here is derived from an EMBL/GenBank/DDBJ whole genome shotgun (WGS) entry which is preliminary data.</text>
</comment>
<keyword evidence="1" id="KW-0853">WD repeat</keyword>
<organism evidence="11 12">
    <name type="scientific">Phrynosoma platyrhinos</name>
    <name type="common">Desert horned lizard</name>
    <dbReference type="NCBI Taxonomy" id="52577"/>
    <lineage>
        <taxon>Eukaryota</taxon>
        <taxon>Metazoa</taxon>
        <taxon>Chordata</taxon>
        <taxon>Craniata</taxon>
        <taxon>Vertebrata</taxon>
        <taxon>Euteleostomi</taxon>
        <taxon>Lepidosauria</taxon>
        <taxon>Squamata</taxon>
        <taxon>Bifurcata</taxon>
        <taxon>Unidentata</taxon>
        <taxon>Episquamata</taxon>
        <taxon>Toxicofera</taxon>
        <taxon>Iguania</taxon>
        <taxon>Phrynosomatidae</taxon>
        <taxon>Phrynosomatinae</taxon>
        <taxon>Phrynosoma</taxon>
    </lineage>
</organism>
<dbReference type="InterPro" id="IPR039103">
    <property type="entry name" value="Spd-2/CEP192"/>
</dbReference>
<evidence type="ECO:0000259" key="9">
    <source>
        <dbReference type="Pfam" id="PF22074"/>
    </source>
</evidence>
<dbReference type="InterPro" id="IPR054091">
    <property type="entry name" value="Cep192-like_D5"/>
</dbReference>
<feature type="repeat" description="WD" evidence="1">
    <location>
        <begin position="8"/>
        <end position="40"/>
    </location>
</feature>
<sequence length="2491" mass="277747">MFVARSIAADHRDLIHDVSFDFHGRRMATCSSDQSVKVWDKGENGEWHCTASWKTHSGSVWRVTWAHPEFGQVLASCSFDRTAAVWEEIVGESNDKLRGQSHWVKRTTLVDSRTSVTDVKFAPKHMGLMLATCSADGVVRIYEAPDVMNLSQWSLQHEISCKLSCSCISWNPSSIMEDLRYIVDETLPSILDHSPTGHTSEILDNITISSNLGLPVAASTEARQKTDPHDRLCDQASYMERRLSAPLTSSCSGESDSDPRRKLTLNLQDTMENCNKTTETCLESDQNESDMQRKQNQICADECLDNLQDIVHERLPLKHLEDLTTTVFASLEKGSEDNKAASSLEFGQKWITNDDIGDEEFCDDHLEAYFEQLVLPEREDTEEHELGDYIEAIELPPDQEKFQIPVVCQAAARIDAHVTSDEESYAIKETGHNVKDEQFILQLAAGEEEDKSSNSSKSHVRIIDNVSEICTRTAASRICPNVRGYLDQYGEDGIPLKSNTVINSKNANGESTESQLSCIAAEHTCCNRDATNITNSELKLDSVYFKCVGNNTTSEIWNREQQTHFSHLCQEANESSVPLADVYLSPSAYRGSEHYESAPEDDLPQNVVYQNEEGRWVTDLAYYTSFDKEQALNLSNISGDFIAGSEAVAMIAQDQEEFEREHKFIQEEKMDSQNTSGLGDSSWKSFNNYNPLRTSQTDPSKEASYLRLSLGEFFGQRSDALGCLGGGGDVKRPSFGYHITSPEKRQPVPLLRQSDVSRANFDEQNSQMSDSLQGNAGKNIQEESYIASVTFNVDEIDPSMKDGISLAALMMKLTNKSGKGANIPEATKLKDFSLISQLVSSNIENRTFDMEKYLKRTNEDGDGSEPESIIKHEEIATDWHKLCKQECERASYGDLSKSNFSIEHGLEKQHLEKIYEENCFQGLCFGISSEQKKEMKNVEKASNRDECFQSKKLSSITSSKERLSESIEKPLESRITTLPTDSEMEEIVSRSTLPFSLNSIPVLFSPLPICRNKGDATYQVTCEEIQNDKILKENDTYSDEKHVTFENTSNDKKNISEAVVAAKQKLATPMADVAMSENEQYSFRPSTSPLTHSSPSESSGTALSGFDCPYTTPNFKESSCNDSILPQSGYTDPSLQRLTFVSATESTLKNLGLPSPERSQNNCASEMSTTIVWTSPTSSLEQENRKFPLQNKIHQSRSTSIINHLKKLEVYESAESTCLPENQKSTGQLPPKSEAEPTQNCPNNKELSQVNKLVTQHDCKNTAHRLSLLKNMPAYSGLDDCTSVSQNRTNFKSSGVASDIPPASSGIPTLLTGCSLTSTPFAQHYLGSLHSHTNVALPQYHVGCPPIFGVPAGLLYSAIPLDHTQKTLTPGWPLHADMTRGMLGTTPHFNFPSNQNIFNPSKTGQTADAGGPRQWEESVPSGLARVKVPAEVKFPTACCVGLTSHTVLSILNPSERWLQVSISLLNIMLNGEKMEPQKHKCLLFKNKTVIGPCTTEELKMLFLPCQAGVFQCVLSVASWPFSADADTIVQAEALSTRVIVNAVAENPDIEVEAGKTSHLDFGDLPSGSWKALPLKLTNKTCARMPVRLVIHANAIAWRCFTFSKEPVHLSDKTAAHTYNISQLSAPSVISHIMNASCDGQDPEVLVVWVQFNAPSKVISSEPGNVLRSIPLIARSGTPRIYAPKGLQTLYMTTEMGLSTRQQLPLKNAGNIKVDLKIMTVHPDSCISVKPENLVLIPEEEQEVTVEFSPKDYRSAESVVKILVLPSGPEYKVTVKGEVSMPERKPLVQKCPSTEVPPILANKQLLAWGGVHLGRTVQQKLILRNDSSSTTQQLRLLIRGQDQDCFQIPLYGYGGKSNVRLEDVKKHRNRYIVGLYELSPGKPCQASFTIQNTGHRAAYVKGLCFKDFCERDAMEPNVMNIFPNKFVLKEGLQQKVTVTYNSTEECNQSSMLATICVFYGDEISRQQYRRAVQHNVAQAQKILPANNPVINVKFDEKFPGEELVTEVYDLPQHSNDLQCFFTNMRRITLSVISFTSNPCDLKPSSVHHVGLERPGIPEKNSMTLDVLPVKGPHGCPLSSATHSTDENQLVSQDTWTLQSEFLILTAPSQSGTTVTKYARITNNSSRSLKFELSWPAHCLTVTPQHGTIEPRSCISIHVSPNPSLAENKSIFPWSGLIYIHCDGGQKLLRVQIRENASEKQPRKDSPVTRVGDHQQPELPVIHIRPLQKPLSTKLEVKNRSVCFPETKCDETSEKYLEIENNGDENLKWLLSSFAPPYVKDVGESGEVYRATYTAFQCSSLSGTLEAHGKEKVVVTFLPRDRGHYSQFWDLECHPLHNPHLKDKHRLQFCGMGILVNEAFRNEVSPPGLVKVSVRDVSQRIDYPDIFDNKIWKCVYAEEDVYTFPPTRIGESSTLKISMRNYSTSSNKLKFRNPREPFYIRHSHYNLRSHHYCNLPVQFKPVSPGTFKSLLLVETDKSGILTIELIGVGLGEQ</sequence>
<keyword evidence="12" id="KW-1185">Reference proteome</keyword>
<dbReference type="PANTHER" id="PTHR16029">
    <property type="entry name" value="CENTROSOMAL PROTEIN OF 192 KDA"/>
    <property type="match status" value="1"/>
</dbReference>
<dbReference type="Pfam" id="PF22067">
    <property type="entry name" value="Cep192_D3"/>
    <property type="match status" value="1"/>
</dbReference>
<evidence type="ECO:0000259" key="6">
    <source>
        <dbReference type="Pfam" id="PF22066"/>
    </source>
</evidence>
<feature type="domain" description="Cep192-like" evidence="9">
    <location>
        <begin position="1860"/>
        <end position="2031"/>
    </location>
</feature>
<dbReference type="Pfam" id="PF22064">
    <property type="entry name" value="Cep192_D2"/>
    <property type="match status" value="1"/>
</dbReference>
<dbReference type="CDD" id="cd21856">
    <property type="entry name" value="Plk4BD_Cep192"/>
    <property type="match status" value="1"/>
</dbReference>
<evidence type="ECO:0000259" key="3">
    <source>
        <dbReference type="Pfam" id="PF22060"/>
    </source>
</evidence>
<dbReference type="InterPro" id="IPR054086">
    <property type="entry name" value="Cep192-like_D2"/>
</dbReference>
<evidence type="ECO:0008006" key="13">
    <source>
        <dbReference type="Google" id="ProtNLM"/>
    </source>
</evidence>